<feature type="signal peptide" evidence="1">
    <location>
        <begin position="1"/>
        <end position="18"/>
    </location>
</feature>
<accession>A0A0P7B261</accession>
<keyword evidence="3" id="KW-1185">Reference proteome</keyword>
<protein>
    <recommendedName>
        <fullName evidence="4">Outer membrane protein beta-barrel domain-containing protein</fullName>
    </recommendedName>
</protein>
<evidence type="ECO:0000313" key="2">
    <source>
        <dbReference type="EMBL" id="KPM33374.1"/>
    </source>
</evidence>
<gene>
    <name evidence="2" type="ORF">I595_277</name>
</gene>
<dbReference type="STRING" id="1300341.I595_277"/>
<reference evidence="2 3" key="1">
    <citation type="submission" date="2015-09" db="EMBL/GenBank/DDBJ databases">
        <title>Genome sequence of the marine flavobacterium Croceitalea dokdonensis DOKDO 023 that contains proton- and sodium-pumping rhodopsins.</title>
        <authorList>
            <person name="Kwon S.-K."/>
            <person name="Lee H.K."/>
            <person name="Kwak M.-J."/>
            <person name="Kim J.F."/>
        </authorList>
    </citation>
    <scope>NUCLEOTIDE SEQUENCE [LARGE SCALE GENOMIC DNA]</scope>
    <source>
        <strain evidence="2 3">DOKDO 023</strain>
    </source>
</reference>
<proteinExistence type="predicted"/>
<dbReference type="RefSeq" id="WP_054557578.1">
    <property type="nucleotide sequence ID" value="NZ_LDJX01000001.1"/>
</dbReference>
<dbReference type="EMBL" id="LDJX01000001">
    <property type="protein sequence ID" value="KPM33374.1"/>
    <property type="molecule type" value="Genomic_DNA"/>
</dbReference>
<name>A0A0P7B261_9FLAO</name>
<evidence type="ECO:0000313" key="3">
    <source>
        <dbReference type="Proteomes" id="UP000050280"/>
    </source>
</evidence>
<dbReference type="AlphaFoldDB" id="A0A0P7B261"/>
<dbReference type="Proteomes" id="UP000050280">
    <property type="component" value="Unassembled WGS sequence"/>
</dbReference>
<sequence>MKWFIIVPFCLAFNLLQAQFLYTEIGQTISSFDYQNSAGGTLENLQSKSNSYLKAGYQFQLPGDKLSIALGGVLANYGAVASDALLDNYFAWDVTYAGIQTGLSYAFARSRAFEFFLQPTVSLEYLVRGTQTLNNQVFDLTGENEFDNMLLVPRIGVGIQYPISNKAALFLSYHFGRSYSLVNANPEDNEKLSINMHNIGIGLIIQLPGCNCAFNNF</sequence>
<comment type="caution">
    <text evidence="2">The sequence shown here is derived from an EMBL/GenBank/DDBJ whole genome shotgun (WGS) entry which is preliminary data.</text>
</comment>
<evidence type="ECO:0000256" key="1">
    <source>
        <dbReference type="SAM" id="SignalP"/>
    </source>
</evidence>
<dbReference type="OrthoDB" id="1422914at2"/>
<feature type="chain" id="PRO_5006135298" description="Outer membrane protein beta-barrel domain-containing protein" evidence="1">
    <location>
        <begin position="19"/>
        <end position="217"/>
    </location>
</feature>
<keyword evidence="1" id="KW-0732">Signal</keyword>
<organism evidence="2 3">
    <name type="scientific">Croceitalea dokdonensis DOKDO 023</name>
    <dbReference type="NCBI Taxonomy" id="1300341"/>
    <lineage>
        <taxon>Bacteria</taxon>
        <taxon>Pseudomonadati</taxon>
        <taxon>Bacteroidota</taxon>
        <taxon>Flavobacteriia</taxon>
        <taxon>Flavobacteriales</taxon>
        <taxon>Flavobacteriaceae</taxon>
        <taxon>Croceitalea</taxon>
    </lineage>
</organism>
<evidence type="ECO:0008006" key="4">
    <source>
        <dbReference type="Google" id="ProtNLM"/>
    </source>
</evidence>